<evidence type="ECO:0000256" key="6">
    <source>
        <dbReference type="ARBA" id="ARBA00022918"/>
    </source>
</evidence>
<dbReference type="SUPFAM" id="SSF56672">
    <property type="entry name" value="DNA/RNA polymerases"/>
    <property type="match status" value="1"/>
</dbReference>
<gene>
    <name evidence="8" type="ORF">LAZ67_15001630</name>
</gene>
<dbReference type="InterPro" id="IPR041373">
    <property type="entry name" value="RT_RNaseH"/>
</dbReference>
<keyword evidence="3" id="KW-0540">Nuclease</keyword>
<dbReference type="PANTHER" id="PTHR37984:SF5">
    <property type="entry name" value="PROTEIN NYNRIN-LIKE"/>
    <property type="match status" value="1"/>
</dbReference>
<evidence type="ECO:0000313" key="9">
    <source>
        <dbReference type="Proteomes" id="UP001235939"/>
    </source>
</evidence>
<evidence type="ECO:0000256" key="3">
    <source>
        <dbReference type="ARBA" id="ARBA00022722"/>
    </source>
</evidence>
<evidence type="ECO:0000256" key="2">
    <source>
        <dbReference type="ARBA" id="ARBA00022695"/>
    </source>
</evidence>
<dbReference type="PANTHER" id="PTHR37984">
    <property type="entry name" value="PROTEIN CBG26694"/>
    <property type="match status" value="1"/>
</dbReference>
<organism evidence="8 9">
    <name type="scientific">Cordylochernes scorpioides</name>
    <dbReference type="NCBI Taxonomy" id="51811"/>
    <lineage>
        <taxon>Eukaryota</taxon>
        <taxon>Metazoa</taxon>
        <taxon>Ecdysozoa</taxon>
        <taxon>Arthropoda</taxon>
        <taxon>Chelicerata</taxon>
        <taxon>Arachnida</taxon>
        <taxon>Pseudoscorpiones</taxon>
        <taxon>Cheliferoidea</taxon>
        <taxon>Chernetidae</taxon>
        <taxon>Cordylochernes</taxon>
    </lineage>
</organism>
<dbReference type="Proteomes" id="UP001235939">
    <property type="component" value="Chromosome 15"/>
</dbReference>
<evidence type="ECO:0000256" key="5">
    <source>
        <dbReference type="ARBA" id="ARBA00022801"/>
    </source>
</evidence>
<protein>
    <recommendedName>
        <fullName evidence="7">Reverse transcriptase RNase H-like domain-containing protein</fullName>
    </recommendedName>
</protein>
<keyword evidence="5" id="KW-0378">Hydrolase</keyword>
<keyword evidence="2" id="KW-0548">Nucleotidyltransferase</keyword>
<feature type="domain" description="Reverse transcriptase RNase H-like" evidence="7">
    <location>
        <begin position="49"/>
        <end position="115"/>
    </location>
</feature>
<reference evidence="8 9" key="1">
    <citation type="submission" date="2022-01" db="EMBL/GenBank/DDBJ databases">
        <title>A chromosomal length assembly of Cordylochernes scorpioides.</title>
        <authorList>
            <person name="Zeh D."/>
            <person name="Zeh J."/>
        </authorList>
    </citation>
    <scope>NUCLEOTIDE SEQUENCE [LARGE SCALE GENOMIC DNA]</scope>
    <source>
        <strain evidence="8">IN4F17</strain>
        <tissue evidence="8">Whole Body</tissue>
    </source>
</reference>
<keyword evidence="1" id="KW-0808">Transferase</keyword>
<dbReference type="Pfam" id="PF17917">
    <property type="entry name" value="RT_RNaseH"/>
    <property type="match status" value="1"/>
</dbReference>
<keyword evidence="9" id="KW-1185">Reference proteome</keyword>
<accession>A0ABY6LA01</accession>
<evidence type="ECO:0000256" key="1">
    <source>
        <dbReference type="ARBA" id="ARBA00022679"/>
    </source>
</evidence>
<dbReference type="InterPro" id="IPR043502">
    <property type="entry name" value="DNA/RNA_pol_sf"/>
</dbReference>
<evidence type="ECO:0000259" key="7">
    <source>
        <dbReference type="Pfam" id="PF17917"/>
    </source>
</evidence>
<dbReference type="Gene3D" id="3.10.20.370">
    <property type="match status" value="1"/>
</dbReference>
<dbReference type="CDD" id="cd09274">
    <property type="entry name" value="RNase_HI_RT_Ty3"/>
    <property type="match status" value="1"/>
</dbReference>
<dbReference type="InterPro" id="IPR050951">
    <property type="entry name" value="Retrovirus_Pol_polyprotein"/>
</dbReference>
<name>A0ABY6LA01_9ARAC</name>
<sequence>MGVVGINVAGTSPTQALSQTPDPRSRHANLGFSDVWKHERIEATSDLYKRERAIAYASRTLNKAEKKYSTKERESLAIIWAINKFRPYVFGQPFTIVTDHHSLCWLTNLKDPCGRYFN</sequence>
<keyword evidence="6" id="KW-0695">RNA-directed DNA polymerase</keyword>
<dbReference type="EMBL" id="CP092877">
    <property type="protein sequence ID" value="UYV77584.1"/>
    <property type="molecule type" value="Genomic_DNA"/>
</dbReference>
<evidence type="ECO:0000313" key="8">
    <source>
        <dbReference type="EMBL" id="UYV77584.1"/>
    </source>
</evidence>
<proteinExistence type="predicted"/>
<evidence type="ECO:0000256" key="4">
    <source>
        <dbReference type="ARBA" id="ARBA00022759"/>
    </source>
</evidence>
<keyword evidence="4" id="KW-0255">Endonuclease</keyword>